<comment type="caution">
    <text evidence="1">The sequence shown here is derived from an EMBL/GenBank/DDBJ whole genome shotgun (WGS) entry which is preliminary data.</text>
</comment>
<evidence type="ECO:0000313" key="2">
    <source>
        <dbReference type="Proteomes" id="UP000017174"/>
    </source>
</evidence>
<dbReference type="EMBL" id="AXZG01000037">
    <property type="protein sequence ID" value="ERT66253.1"/>
    <property type="molecule type" value="Genomic_DNA"/>
</dbReference>
<sequence>MFNFQTRGFVFCLFMAPKTLFLGCFPSQKICFLCDAHHNIAICRRFTTPVKH</sequence>
<dbReference type="HOGENOM" id="CLU_3084368_0_0_11"/>
<gene>
    <name evidence="1" type="ORF">HMPREF0742_01296</name>
</gene>
<organism evidence="1 2">
    <name type="scientific">Rothia aeria F0184</name>
    <dbReference type="NCBI Taxonomy" id="888019"/>
    <lineage>
        <taxon>Bacteria</taxon>
        <taxon>Bacillati</taxon>
        <taxon>Actinomycetota</taxon>
        <taxon>Actinomycetes</taxon>
        <taxon>Micrococcales</taxon>
        <taxon>Micrococcaceae</taxon>
        <taxon>Rothia</taxon>
    </lineage>
</organism>
<dbReference type="Proteomes" id="UP000017174">
    <property type="component" value="Unassembled WGS sequence"/>
</dbReference>
<protein>
    <submittedName>
        <fullName evidence="1">Uncharacterized protein</fullName>
    </submittedName>
</protein>
<name>U7V671_9MICC</name>
<accession>U7V671</accession>
<reference evidence="1 2" key="1">
    <citation type="submission" date="2013-08" db="EMBL/GenBank/DDBJ databases">
        <authorList>
            <person name="Weinstock G."/>
            <person name="Sodergren E."/>
            <person name="Wylie T."/>
            <person name="Fulton L."/>
            <person name="Fulton R."/>
            <person name="Fronick C."/>
            <person name="O'Laughlin M."/>
            <person name="Godfrey J."/>
            <person name="Miner T."/>
            <person name="Herter B."/>
            <person name="Appelbaum E."/>
            <person name="Cordes M."/>
            <person name="Lek S."/>
            <person name="Wollam A."/>
            <person name="Pepin K.H."/>
            <person name="Palsikar V.B."/>
            <person name="Mitreva M."/>
            <person name="Wilson R.K."/>
        </authorList>
    </citation>
    <scope>NUCLEOTIDE SEQUENCE [LARGE SCALE GENOMIC DNA]</scope>
    <source>
        <strain evidence="1 2">F0184</strain>
    </source>
</reference>
<proteinExistence type="predicted"/>
<evidence type="ECO:0000313" key="1">
    <source>
        <dbReference type="EMBL" id="ERT66253.1"/>
    </source>
</evidence>
<dbReference type="AlphaFoldDB" id="U7V671"/>